<keyword evidence="2" id="KW-0808">Transferase</keyword>
<dbReference type="GO" id="GO:0016757">
    <property type="term" value="F:glycosyltransferase activity"/>
    <property type="evidence" value="ECO:0007669"/>
    <property type="project" value="TreeGrafter"/>
</dbReference>
<dbReference type="Pfam" id="PF13579">
    <property type="entry name" value="Glyco_trans_4_4"/>
    <property type="match status" value="1"/>
</dbReference>
<sequence>MRITILNQFYKPDISPTANLAASLAEHWAAKGHEVTVVASQGGYVEGADFAKSSLDHGVRVHRCWTPALGKKNLLSRAIDYGCFNLGAFLRALRLPKQDIIFSMTTPPWIGLAGNLHKMKSRQTKLALWFMDVHPEIGEVTGMQKPGGLISKVLRMFNRRIFNKLDHLAVLDPAMGDLLNKLYGHAGTKFGTTVIPNWEPMSKYPQNMDVKPWHKADELGLKDQFVILYTGNLGIVHQFDDLLALAQRIADLPVKFLINGGGKRMPVLKEAAARDGLSNFIFNGYVPFEELPAVMNSADLAYITLRNDCAGMASPSKVHANLAMGLPVLFSGPLKSNVDIAVTEHEAGLSVREGDVDGMERFVRELIADKKKLAMYQVNAREAFDKAYNDVATHEQFDELLDEMFAKTAAEPEAVAGAV</sequence>
<accession>A0A517YPY4</accession>
<dbReference type="PANTHER" id="PTHR45947">
    <property type="entry name" value="SULFOQUINOVOSYL TRANSFERASE SQD2"/>
    <property type="match status" value="1"/>
</dbReference>
<evidence type="ECO:0000313" key="3">
    <source>
        <dbReference type="Proteomes" id="UP000317369"/>
    </source>
</evidence>
<dbReference type="Pfam" id="PF13692">
    <property type="entry name" value="Glyco_trans_1_4"/>
    <property type="match status" value="1"/>
</dbReference>
<feature type="domain" description="Glycosyltransferase subfamily 4-like N-terminal" evidence="1">
    <location>
        <begin position="21"/>
        <end position="198"/>
    </location>
</feature>
<dbReference type="RefSeq" id="WP_145073599.1">
    <property type="nucleotide sequence ID" value="NZ_CP036425.1"/>
</dbReference>
<keyword evidence="3" id="KW-1185">Reference proteome</keyword>
<dbReference type="AlphaFoldDB" id="A0A517YPY4"/>
<gene>
    <name evidence="2" type="ORF">KS4_03160</name>
</gene>
<dbReference type="CDD" id="cd03794">
    <property type="entry name" value="GT4_WbuB-like"/>
    <property type="match status" value="1"/>
</dbReference>
<dbReference type="SUPFAM" id="SSF53756">
    <property type="entry name" value="UDP-Glycosyltransferase/glycogen phosphorylase"/>
    <property type="match status" value="1"/>
</dbReference>
<dbReference type="OrthoDB" id="9811902at2"/>
<dbReference type="KEGG" id="pcor:KS4_03160"/>
<proteinExistence type="predicted"/>
<evidence type="ECO:0000313" key="2">
    <source>
        <dbReference type="EMBL" id="QDU32285.1"/>
    </source>
</evidence>
<dbReference type="Gene3D" id="3.40.50.2000">
    <property type="entry name" value="Glycogen Phosphorylase B"/>
    <property type="match status" value="2"/>
</dbReference>
<protein>
    <submittedName>
        <fullName evidence="2">Putative glycosyl transferase</fullName>
    </submittedName>
</protein>
<name>A0A517YPY4_9BACT</name>
<dbReference type="EMBL" id="CP036425">
    <property type="protein sequence ID" value="QDU32285.1"/>
    <property type="molecule type" value="Genomic_DNA"/>
</dbReference>
<dbReference type="InterPro" id="IPR028098">
    <property type="entry name" value="Glyco_trans_4-like_N"/>
</dbReference>
<organism evidence="2 3">
    <name type="scientific">Poriferisphaera corsica</name>
    <dbReference type="NCBI Taxonomy" id="2528020"/>
    <lineage>
        <taxon>Bacteria</taxon>
        <taxon>Pseudomonadati</taxon>
        <taxon>Planctomycetota</taxon>
        <taxon>Phycisphaerae</taxon>
        <taxon>Phycisphaerales</taxon>
        <taxon>Phycisphaeraceae</taxon>
        <taxon>Poriferisphaera</taxon>
    </lineage>
</organism>
<reference evidence="2 3" key="1">
    <citation type="submission" date="2019-02" db="EMBL/GenBank/DDBJ databases">
        <title>Deep-cultivation of Planctomycetes and their phenomic and genomic characterization uncovers novel biology.</title>
        <authorList>
            <person name="Wiegand S."/>
            <person name="Jogler M."/>
            <person name="Boedeker C."/>
            <person name="Pinto D."/>
            <person name="Vollmers J."/>
            <person name="Rivas-Marin E."/>
            <person name="Kohn T."/>
            <person name="Peeters S.H."/>
            <person name="Heuer A."/>
            <person name="Rast P."/>
            <person name="Oberbeckmann S."/>
            <person name="Bunk B."/>
            <person name="Jeske O."/>
            <person name="Meyerdierks A."/>
            <person name="Storesund J.E."/>
            <person name="Kallscheuer N."/>
            <person name="Luecker S."/>
            <person name="Lage O.M."/>
            <person name="Pohl T."/>
            <person name="Merkel B.J."/>
            <person name="Hornburger P."/>
            <person name="Mueller R.-W."/>
            <person name="Bruemmer F."/>
            <person name="Labrenz M."/>
            <person name="Spormann A.M."/>
            <person name="Op den Camp H."/>
            <person name="Overmann J."/>
            <person name="Amann R."/>
            <person name="Jetten M.S.M."/>
            <person name="Mascher T."/>
            <person name="Medema M.H."/>
            <person name="Devos D.P."/>
            <person name="Kaster A.-K."/>
            <person name="Ovreas L."/>
            <person name="Rohde M."/>
            <person name="Galperin M.Y."/>
            <person name="Jogler C."/>
        </authorList>
    </citation>
    <scope>NUCLEOTIDE SEQUENCE [LARGE SCALE GENOMIC DNA]</scope>
    <source>
        <strain evidence="2 3">KS4</strain>
    </source>
</reference>
<dbReference type="InterPro" id="IPR050194">
    <property type="entry name" value="Glycosyltransferase_grp1"/>
</dbReference>
<dbReference type="Proteomes" id="UP000317369">
    <property type="component" value="Chromosome"/>
</dbReference>
<dbReference type="PANTHER" id="PTHR45947:SF3">
    <property type="entry name" value="SULFOQUINOVOSYL TRANSFERASE SQD2"/>
    <property type="match status" value="1"/>
</dbReference>
<evidence type="ECO:0000259" key="1">
    <source>
        <dbReference type="Pfam" id="PF13579"/>
    </source>
</evidence>